<evidence type="ECO:0000313" key="3">
    <source>
        <dbReference type="Proteomes" id="UP000214720"/>
    </source>
</evidence>
<name>A0A226WNS9_CABSO</name>
<reference evidence="3" key="1">
    <citation type="submission" date="2017-01" db="EMBL/GenBank/DDBJ databases">
        <title>Genome Analysis of Deinococcus marmoris KOPRI26562.</title>
        <authorList>
            <person name="Kim J.H."/>
            <person name="Oh H.-M."/>
        </authorList>
    </citation>
    <scope>NUCLEOTIDE SEQUENCE [LARGE SCALE GENOMIC DNA]</scope>
    <source>
        <strain evidence="3">PAMC 26633</strain>
    </source>
</reference>
<dbReference type="Pfam" id="PF17723">
    <property type="entry name" value="RHH_8"/>
    <property type="match status" value="1"/>
</dbReference>
<protein>
    <recommendedName>
        <fullName evidence="4">CopG family transcriptional regulator</fullName>
    </recommendedName>
</protein>
<dbReference type="PANTHER" id="PTHR36215">
    <property type="entry name" value="BLL4998 PROTEIN"/>
    <property type="match status" value="1"/>
</dbReference>
<proteinExistence type="predicted"/>
<dbReference type="GO" id="GO:0006355">
    <property type="term" value="P:regulation of DNA-templated transcription"/>
    <property type="evidence" value="ECO:0007669"/>
    <property type="project" value="InterPro"/>
</dbReference>
<dbReference type="InterPro" id="IPR013321">
    <property type="entry name" value="Arc_rbn_hlx_hlx"/>
</dbReference>
<dbReference type="eggNOG" id="COG3609">
    <property type="taxonomic scope" value="Bacteria"/>
</dbReference>
<comment type="caution">
    <text evidence="2">The sequence shown here is derived from an EMBL/GenBank/DDBJ whole genome shotgun (WGS) entry which is preliminary data.</text>
</comment>
<dbReference type="Gene3D" id="1.10.1220.10">
    <property type="entry name" value="Met repressor-like"/>
    <property type="match status" value="1"/>
</dbReference>
<accession>A0A226WNS9</accession>
<dbReference type="SUPFAM" id="SSF47598">
    <property type="entry name" value="Ribbon-helix-helix"/>
    <property type="match status" value="1"/>
</dbReference>
<evidence type="ECO:0008006" key="4">
    <source>
        <dbReference type="Google" id="ProtNLM"/>
    </source>
</evidence>
<dbReference type="InterPro" id="IPR010985">
    <property type="entry name" value="Ribbon_hlx_hlx"/>
</dbReference>
<evidence type="ECO:0000313" key="2">
    <source>
        <dbReference type="EMBL" id="OXC72268.1"/>
    </source>
</evidence>
<dbReference type="PANTHER" id="PTHR36215:SF1">
    <property type="entry name" value="BLL4998 PROTEIN"/>
    <property type="match status" value="1"/>
</dbReference>
<dbReference type="InterPro" id="IPR041088">
    <property type="entry name" value="RHH_8"/>
</dbReference>
<dbReference type="CDD" id="cd22231">
    <property type="entry name" value="RHH_NikR_HicB-like"/>
    <property type="match status" value="1"/>
</dbReference>
<dbReference type="Proteomes" id="UP000214720">
    <property type="component" value="Unassembled WGS sequence"/>
</dbReference>
<organism evidence="2 3">
    <name type="scientific">Caballeronia sordidicola</name>
    <name type="common">Burkholderia sordidicola</name>
    <dbReference type="NCBI Taxonomy" id="196367"/>
    <lineage>
        <taxon>Bacteria</taxon>
        <taxon>Pseudomonadati</taxon>
        <taxon>Pseudomonadota</taxon>
        <taxon>Betaproteobacteria</taxon>
        <taxon>Burkholderiales</taxon>
        <taxon>Burkholderiaceae</taxon>
        <taxon>Caballeronia</taxon>
    </lineage>
</organism>
<sequence>MVAMKKQNEGGELLRTATRCKKSRRTQQWAPGSQSGEMLWRASGNFAAMKKRAAMTISAWAVPDVPRPAFQLLQTAANWQKTLTHRKNQPITISLDGIGMFLMIQKIEVLRPKGGETEKITINLGPVDLGQIDLLVEEGFYSNRTDLIRTAIRNQLATHSQVVNETVTRRALVLGMQHFSKRDLEAAREAGERFDIQVLGLASIAADVPAELALETIASIVVLGAFHASPAVKAALAGRIA</sequence>
<feature type="region of interest" description="Disordered" evidence="1">
    <location>
        <begin position="1"/>
        <end position="34"/>
    </location>
</feature>
<gene>
    <name evidence="2" type="ORF">BSU04_42350</name>
</gene>
<dbReference type="EMBL" id="MTHB01000278">
    <property type="protein sequence ID" value="OXC72268.1"/>
    <property type="molecule type" value="Genomic_DNA"/>
</dbReference>
<dbReference type="AlphaFoldDB" id="A0A226WNS9"/>
<evidence type="ECO:0000256" key="1">
    <source>
        <dbReference type="SAM" id="MobiDB-lite"/>
    </source>
</evidence>